<protein>
    <recommendedName>
        <fullName evidence="2">UPF0102 protein A3J43_04410</fullName>
    </recommendedName>
</protein>
<evidence type="ECO:0000256" key="1">
    <source>
        <dbReference type="ARBA" id="ARBA00006738"/>
    </source>
</evidence>
<comment type="caution">
    <text evidence="3">The sequence shown here is derived from an EMBL/GenBank/DDBJ whole genome shotgun (WGS) entry which is preliminary data.</text>
</comment>
<comment type="similarity">
    <text evidence="1 2">Belongs to the UPF0102 family.</text>
</comment>
<dbReference type="InterPro" id="IPR011335">
    <property type="entry name" value="Restrct_endonuc-II-like"/>
</dbReference>
<dbReference type="InterPro" id="IPR011856">
    <property type="entry name" value="tRNA_endonuc-like_dom_sf"/>
</dbReference>
<dbReference type="SUPFAM" id="SSF52980">
    <property type="entry name" value="Restriction endonuclease-like"/>
    <property type="match status" value="1"/>
</dbReference>
<dbReference type="Pfam" id="PF02021">
    <property type="entry name" value="UPF0102"/>
    <property type="match status" value="1"/>
</dbReference>
<dbReference type="AlphaFoldDB" id="A0A1F7UHD9"/>
<dbReference type="EMBL" id="MGEF01000053">
    <property type="protein sequence ID" value="OGL77706.1"/>
    <property type="molecule type" value="Genomic_DNA"/>
</dbReference>
<evidence type="ECO:0000313" key="4">
    <source>
        <dbReference type="Proteomes" id="UP000176604"/>
    </source>
</evidence>
<reference evidence="3 4" key="1">
    <citation type="journal article" date="2016" name="Nat. Commun.">
        <title>Thousands of microbial genomes shed light on interconnected biogeochemical processes in an aquifer system.</title>
        <authorList>
            <person name="Anantharaman K."/>
            <person name="Brown C.T."/>
            <person name="Hug L.A."/>
            <person name="Sharon I."/>
            <person name="Castelle C.J."/>
            <person name="Probst A.J."/>
            <person name="Thomas B.C."/>
            <person name="Singh A."/>
            <person name="Wilkins M.J."/>
            <person name="Karaoz U."/>
            <person name="Brodie E.L."/>
            <person name="Williams K.H."/>
            <person name="Hubbard S.S."/>
            <person name="Banfield J.F."/>
        </authorList>
    </citation>
    <scope>NUCLEOTIDE SEQUENCE [LARGE SCALE GENOMIC DNA]</scope>
</reference>
<proteinExistence type="inferred from homology"/>
<dbReference type="Gene3D" id="3.40.1350.10">
    <property type="match status" value="1"/>
</dbReference>
<dbReference type="STRING" id="1802397.A3J43_04410"/>
<dbReference type="GO" id="GO:0003676">
    <property type="term" value="F:nucleic acid binding"/>
    <property type="evidence" value="ECO:0007669"/>
    <property type="project" value="InterPro"/>
</dbReference>
<dbReference type="PANTHER" id="PTHR34039:SF1">
    <property type="entry name" value="UPF0102 PROTEIN YRAN"/>
    <property type="match status" value="1"/>
</dbReference>
<organism evidence="3 4">
    <name type="scientific">Candidatus Uhrbacteria bacterium RIFCSPHIGHO2_12_FULL_54_23</name>
    <dbReference type="NCBI Taxonomy" id="1802397"/>
    <lineage>
        <taxon>Bacteria</taxon>
        <taxon>Candidatus Uhriibacteriota</taxon>
    </lineage>
</organism>
<dbReference type="CDD" id="cd20736">
    <property type="entry name" value="PoNe_Nuclease"/>
    <property type="match status" value="1"/>
</dbReference>
<dbReference type="PANTHER" id="PTHR34039">
    <property type="entry name" value="UPF0102 PROTEIN YRAN"/>
    <property type="match status" value="1"/>
</dbReference>
<accession>A0A1F7UHD9</accession>
<gene>
    <name evidence="3" type="ORF">A3J43_04410</name>
</gene>
<dbReference type="InterPro" id="IPR003509">
    <property type="entry name" value="UPF0102_YraN-like"/>
</dbReference>
<dbReference type="NCBIfam" id="NF009150">
    <property type="entry name" value="PRK12497.1-3"/>
    <property type="match status" value="1"/>
</dbReference>
<sequence>MGKPHPKGIQGEDIAARYLSGKGYDVRERNVHYRGGELDIVAFDPAQKELVFVEVKSRSSRLFGWPEEDVRERKRTRLRLAAGLYLGSHRQYRTAPYRFDIIAIELRETSARVTHYKNVEIR</sequence>
<evidence type="ECO:0000256" key="2">
    <source>
        <dbReference type="HAMAP-Rule" id="MF_00048"/>
    </source>
</evidence>
<dbReference type="HAMAP" id="MF_00048">
    <property type="entry name" value="UPF0102"/>
    <property type="match status" value="1"/>
</dbReference>
<dbReference type="Proteomes" id="UP000176604">
    <property type="component" value="Unassembled WGS sequence"/>
</dbReference>
<evidence type="ECO:0000313" key="3">
    <source>
        <dbReference type="EMBL" id="OGL77706.1"/>
    </source>
</evidence>
<name>A0A1F7UHD9_9BACT</name>